<evidence type="ECO:0000256" key="4">
    <source>
        <dbReference type="ARBA" id="ARBA00007153"/>
    </source>
</evidence>
<dbReference type="InterPro" id="IPR048412">
    <property type="entry name" value="Htt_bridge"/>
</dbReference>
<name>A0A7R9GFI1_9CRUS</name>
<feature type="region of interest" description="Disordered" evidence="7">
    <location>
        <begin position="2012"/>
        <end position="2057"/>
    </location>
</feature>
<feature type="region of interest" description="Disordered" evidence="7">
    <location>
        <begin position="1010"/>
        <end position="1038"/>
    </location>
</feature>
<dbReference type="InterPro" id="IPR028426">
    <property type="entry name" value="Huntingtin_fam"/>
</dbReference>
<feature type="compositionally biased region" description="Polar residues" evidence="7">
    <location>
        <begin position="1010"/>
        <end position="1019"/>
    </location>
</feature>
<feature type="compositionally biased region" description="Basic and acidic residues" evidence="7">
    <location>
        <begin position="2026"/>
        <end position="2038"/>
    </location>
</feature>
<evidence type="ECO:0000256" key="2">
    <source>
        <dbReference type="ARBA" id="ARBA00004123"/>
    </source>
</evidence>
<keyword evidence="9" id="KW-1185">Reference proteome</keyword>
<dbReference type="InterPro" id="IPR048411">
    <property type="entry name" value="Htt_N_HEAT_rpt-1"/>
</dbReference>
<evidence type="ECO:0000256" key="7">
    <source>
        <dbReference type="SAM" id="MobiDB-lite"/>
    </source>
</evidence>
<dbReference type="Pfam" id="PF20926">
    <property type="entry name" value="Htt_N-HEAT_1"/>
    <property type="match status" value="1"/>
</dbReference>
<evidence type="ECO:0008006" key="10">
    <source>
        <dbReference type="Google" id="ProtNLM"/>
    </source>
</evidence>
<organism evidence="8">
    <name type="scientific">Notodromas monacha</name>
    <dbReference type="NCBI Taxonomy" id="399045"/>
    <lineage>
        <taxon>Eukaryota</taxon>
        <taxon>Metazoa</taxon>
        <taxon>Ecdysozoa</taxon>
        <taxon>Arthropoda</taxon>
        <taxon>Crustacea</taxon>
        <taxon>Oligostraca</taxon>
        <taxon>Ostracoda</taxon>
        <taxon>Podocopa</taxon>
        <taxon>Podocopida</taxon>
        <taxon>Cypridocopina</taxon>
        <taxon>Cypridoidea</taxon>
        <taxon>Cyprididae</taxon>
        <taxon>Notodromas</taxon>
    </lineage>
</organism>
<dbReference type="OrthoDB" id="10065698at2759"/>
<dbReference type="GO" id="GO:0005737">
    <property type="term" value="C:cytoplasm"/>
    <property type="evidence" value="ECO:0007669"/>
    <property type="project" value="UniProtKB-SubCell"/>
</dbReference>
<reference evidence="8" key="1">
    <citation type="submission" date="2020-11" db="EMBL/GenBank/DDBJ databases">
        <authorList>
            <person name="Tran Van P."/>
        </authorList>
    </citation>
    <scope>NUCLEOTIDE SEQUENCE</scope>
</reference>
<dbReference type="SUPFAM" id="SSF48371">
    <property type="entry name" value="ARM repeat"/>
    <property type="match status" value="1"/>
</dbReference>
<dbReference type="InterPro" id="IPR016024">
    <property type="entry name" value="ARM-type_fold"/>
</dbReference>
<dbReference type="Pfam" id="PF20925">
    <property type="entry name" value="Htt_bridge"/>
    <property type="match status" value="1"/>
</dbReference>
<dbReference type="PANTHER" id="PTHR10170:SF10">
    <property type="entry name" value="HUNTINGTIN"/>
    <property type="match status" value="1"/>
</dbReference>
<comment type="subcellular location">
    <subcellularLocation>
        <location evidence="3">Cytoplasm</location>
    </subcellularLocation>
    <subcellularLocation>
        <location evidence="2">Nucleus</location>
    </subcellularLocation>
</comment>
<dbReference type="GO" id="GO:0005634">
    <property type="term" value="C:nucleus"/>
    <property type="evidence" value="ECO:0007669"/>
    <property type="project" value="UniProtKB-SubCell"/>
</dbReference>
<evidence type="ECO:0000256" key="3">
    <source>
        <dbReference type="ARBA" id="ARBA00004496"/>
    </source>
</evidence>
<proteinExistence type="inferred from homology"/>
<protein>
    <recommendedName>
        <fullName evidence="10">Huntingtin</fullName>
    </recommendedName>
</protein>
<feature type="compositionally biased region" description="Polar residues" evidence="7">
    <location>
        <begin position="435"/>
        <end position="447"/>
    </location>
</feature>
<evidence type="ECO:0000256" key="6">
    <source>
        <dbReference type="ARBA" id="ARBA00023242"/>
    </source>
</evidence>
<evidence type="ECO:0000256" key="5">
    <source>
        <dbReference type="ARBA" id="ARBA00022490"/>
    </source>
</evidence>
<sequence length="2364" mass="260006">MAVSLDRFLKTVEGIRQTLKVKDAPGNTTEKSGAQADTELVKREKIGQINQVVDGLTSSCKSPGVLTNAGFVSRALSPCLELLLLFCDDEDADVRLHANDGLTKCVRLLSLTHSGRLESELYKEIKKNGNQRSLRAALCRFGIVAPLIRLSKRRAYAGNLSSVVMRVCSVRNEESLWESLTGFFQSVWPSLGPYFMDSENKKLLRVLFARLEDESTAMPVRRNAGQCIAAMAKYSRNPEQTIGFLLDIIADEGVKLLGKERSVYLHSCLMLMRNLVPLLRELPVDEITKRLGCSLKSVSGSDSSASLATSSSDFVPSRESVRLNQYLFIYEVGMRSTQSRNTSVCTAALELLQVLLLDPPLFFISAMRDTGGLGATSRIRDDHEGAWENLSAATSILSIGKRSSVCEDVSVSLAFDDGESLNSFKITTSCQRVGQGSENQFQGSSATDPEWDPDCNTNSGDYCGIKMGVIETDDADASFNPALMSASHQHEESDDDDDDIVKEGSEIYEEEFPNICHGEEEHQEALLPDTANRTFGDIGSFHFPEPQVHFCARVVANTFLLRSNNETCLIPESLIRVSLQALAVSVLGNLAAMEPKLLQIPINVTQNSATFVELLKLASHRDPIIRANVASLCGAVLKSALLFGLGQPAGFASVGFQTLWDPIAEAVFDSAPLVGRAGLKAVAQLAGLLLRSEKAHVLLRLARQWSILAKTSSYWLVKVELLSLLAEIPVAEMEFLMRVGNVGMSESYLKKSWTTVICPLLGDENPKVRTAAAEALVQLCCKSFHLIDTWDGSAVSAVAANLTLSHSNAFGQKSLSRIVAKSFNDLHEATSSEMVVGNLEALACLVAAFPPKEFREAWFCTRVKPAGANCQALGNLGLLINLTMARAVCSDLRAVTDLVIVATSIFEGLALEHLKPLEKETLRDDGPNRKWEALDHPQLDVIAQLLMTYLIRMICMTTSCLCDIPPSKAAFQAAKEPSTLSPTLLKTPEVKTVGSTIASPMKRMMRAVSKQTESLPTTVSESEEPIGGSSGKKKAPGSVGSFAGCPDLLRVHEMLRAVYENYKFSASNEQKAEKKLMTFIVGTLEGLGRMLEFASSSELCLHAEEILHYLQIIMPLCPAAALKSVSKLLHCLFASNAAALGEKDSAIRDGFLTSYEAKQWGKICEGRKDPSSFYQVIFGGPYRKFSTFVKTVRANAKPQTGSSRPPLLIKTGPLSNRSHLSNFIRLFEPVVIYSLKVFTSSPEVHVQSAVLSLLVTLIRLRVNYHLLDNEQIFLNYVLRQFDLVEEGLVSGPNSPIQHLLPWLLRFLVLLSHDSIHTKGQSLLPFSKLIQLCDGLMASEFDLETHCLPAMGPLVEDLFLWRSKGKDKVDEIEAQKEVIVTMLMRLLPSIQVIRVLTMIVIANKELGHEESYQSISKQFLNAILPLMAKWEIAIESEEDAEVLVNFFAALSPVSFHHLDSILEVMALYPSPEKVRKAFPRWLAGVVCCLGVAMTHGTEDAILSRLLLSNLLSSVTDESSVSSIASDVGEDGWVDPLGAHGSPKQENYLKERTATSLARFLLDTLTLAAKEIAFRATAGFLLAWKTLGVHLVGLLMHVSHMVQSGEFRRTANCLKNLIVSEESWESDLHENIVKLGFINPLIPLYWMNLLSLLNCGNVNLWSKILKTSKASSKISSNGEASNCSREVIRRGTLIVYCDYIHENLFVSSGGGEELTWLLVNHLKSLVCLNKEPPVADLVAALHRNCASSQLFLHAIRHRLIDEVNEISVCRGVLSCLTECPAEVSFALLELCVYVLMPSKILATSYKGFQLGTSAIDVLVSDEQRHKAQDSTGLVVPNVCSTASDYSEDDEEEEERRMLRVRKPGRILELNDIKPEDIDELITKSEDKAIKSRFPRFVSELRKLRIIAFGSPDSGIELSASAWSKFCLSPKDSNAWSKSDPQSAYRIGVDKIIAESLRHREGVSVQVSAKLINGLNHKEALQRIGDEDFPLHAIPVILKEVSAARVIVQNMASNPFSPVSPRARGGGKLSEEKRATDKSDGEESSFSSTSTGPFGDYDTDLSSPILKSSSGLEEQDRFEESSGVSFQRSAIVSFVIQRMSSFFQQYPKQKEVFMPTSWSGTEAENEYTEAVIKCLGVPCIATNSLKSPTNDKKFSDSLDNRWSSEILPFCECLLGLSSEELPTELAANCALAALEGAKMTSAGEKWLRKVGATFQWTVYDIQMCIRCCAGLLSIREVWLHFASNGNWSVSAIEAIFAVVESHARNAQIPRIETLGREFESVDPSDQSVLSACIKASRLALWVHALLQDCSKLDSFEWSLLPLVAALCRLPAVYGFVRIPSDLLQSLAFQHVTDKSGNTSAQFVWKDR</sequence>
<dbReference type="InterPro" id="IPR011989">
    <property type="entry name" value="ARM-like"/>
</dbReference>
<feature type="compositionally biased region" description="Low complexity" evidence="7">
    <location>
        <begin position="2041"/>
        <end position="2053"/>
    </location>
</feature>
<feature type="region of interest" description="Disordered" evidence="7">
    <location>
        <begin position="435"/>
        <end position="454"/>
    </location>
</feature>
<keyword evidence="5" id="KW-0963">Cytoplasm</keyword>
<dbReference type="Proteomes" id="UP000678499">
    <property type="component" value="Unassembled WGS sequence"/>
</dbReference>
<gene>
    <name evidence="8" type="ORF">NMOB1V02_LOCUS8234</name>
</gene>
<dbReference type="EMBL" id="OA884294">
    <property type="protein sequence ID" value="CAD7280576.1"/>
    <property type="molecule type" value="Genomic_DNA"/>
</dbReference>
<dbReference type="Pfam" id="PF12372">
    <property type="entry name" value="Htt_N-HEAT"/>
    <property type="match status" value="2"/>
</dbReference>
<dbReference type="InterPro" id="IPR024613">
    <property type="entry name" value="Huntingtin_N_HEAT_rpt-2"/>
</dbReference>
<keyword evidence="6" id="KW-0539">Nucleus</keyword>
<dbReference type="EMBL" id="CAJPEX010002257">
    <property type="protein sequence ID" value="CAG0920728.1"/>
    <property type="molecule type" value="Genomic_DNA"/>
</dbReference>
<comment type="similarity">
    <text evidence="4">Belongs to the huntingtin family.</text>
</comment>
<accession>A0A7R9GFI1</accession>
<evidence type="ECO:0000313" key="8">
    <source>
        <dbReference type="EMBL" id="CAD7280576.1"/>
    </source>
</evidence>
<dbReference type="Gene3D" id="1.25.10.10">
    <property type="entry name" value="Leucine-rich Repeat Variant"/>
    <property type="match status" value="1"/>
</dbReference>
<comment type="function">
    <text evidence="1">May play a role in microtubule-mediated transport or vesicle function.</text>
</comment>
<evidence type="ECO:0000256" key="1">
    <source>
        <dbReference type="ARBA" id="ARBA00002907"/>
    </source>
</evidence>
<dbReference type="PANTHER" id="PTHR10170">
    <property type="entry name" value="HUNTINGTON DISEASE PROTEIN"/>
    <property type="match status" value="1"/>
</dbReference>
<evidence type="ECO:0000313" key="9">
    <source>
        <dbReference type="Proteomes" id="UP000678499"/>
    </source>
</evidence>